<feature type="domain" description="Enoyl reductase (ER)" evidence="1">
    <location>
        <begin position="11"/>
        <end position="322"/>
    </location>
</feature>
<dbReference type="InterPro" id="IPR051397">
    <property type="entry name" value="Zn-ADH-like_protein"/>
</dbReference>
<dbReference type="Gene3D" id="3.40.50.720">
    <property type="entry name" value="NAD(P)-binding Rossmann-like Domain"/>
    <property type="match status" value="1"/>
</dbReference>
<dbReference type="SUPFAM" id="SSF51735">
    <property type="entry name" value="NAD(P)-binding Rossmann-fold domains"/>
    <property type="match status" value="1"/>
</dbReference>
<dbReference type="InterPro" id="IPR013149">
    <property type="entry name" value="ADH-like_C"/>
</dbReference>
<dbReference type="RefSeq" id="WP_379539118.1">
    <property type="nucleotide sequence ID" value="NZ_JBHSDR010000006.1"/>
</dbReference>
<dbReference type="Pfam" id="PF08240">
    <property type="entry name" value="ADH_N"/>
    <property type="match status" value="1"/>
</dbReference>
<dbReference type="InterPro" id="IPR013154">
    <property type="entry name" value="ADH-like_N"/>
</dbReference>
<keyword evidence="3" id="KW-1185">Reference proteome</keyword>
<dbReference type="InterPro" id="IPR036291">
    <property type="entry name" value="NAD(P)-bd_dom_sf"/>
</dbReference>
<sequence>MKALRITALSPDLSGCALVTTDRPDPRPGEALVRVGAVSLNFPDLLMTQGLYQLKPELPFTPGMDVAGEIVSAPADSGYAPRDAVVAGTRLGGMAEFVSVPASALRPIPGTLSFPAAAAYGAAYRTAWTALVELGGLKPGQWVLIHGATGGVGAAAVDLAKALGARVIATSGSPRKLERIAEVYAPDATLLAEGRFREGVADATGGVLADLVYDPVGGDVFDESTRCVAFGGKLLVVGFTSGRIPHVDVNIPLIKGFSIVGVRAGEYARRFPERGAAIGEHIDSMLAQGRLSPLIDRVLSLARWREGFSAMANRDLVGKVVFEPGA</sequence>
<dbReference type="Gene3D" id="3.90.180.10">
    <property type="entry name" value="Medium-chain alcohol dehydrogenases, catalytic domain"/>
    <property type="match status" value="1"/>
</dbReference>
<proteinExistence type="predicted"/>
<reference evidence="3" key="1">
    <citation type="journal article" date="2019" name="Int. J. Syst. Evol. Microbiol.">
        <title>The Global Catalogue of Microorganisms (GCM) 10K type strain sequencing project: providing services to taxonomists for standard genome sequencing and annotation.</title>
        <authorList>
            <consortium name="The Broad Institute Genomics Platform"/>
            <consortium name="The Broad Institute Genome Sequencing Center for Infectious Disease"/>
            <person name="Wu L."/>
            <person name="Ma J."/>
        </authorList>
    </citation>
    <scope>NUCLEOTIDE SEQUENCE [LARGE SCALE GENOMIC DNA]</scope>
    <source>
        <strain evidence="3">CGMCC 1.12989</strain>
    </source>
</reference>
<dbReference type="SMART" id="SM00829">
    <property type="entry name" value="PKS_ER"/>
    <property type="match status" value="1"/>
</dbReference>
<protein>
    <submittedName>
        <fullName evidence="2">NADPH:quinone oxidoreductase family protein</fullName>
        <ecNumber evidence="2">1.-.-.-</ecNumber>
    </submittedName>
</protein>
<dbReference type="EC" id="1.-.-.-" evidence="2"/>
<dbReference type="PANTHER" id="PTHR43677:SF4">
    <property type="entry name" value="QUINONE OXIDOREDUCTASE-LIKE PROTEIN 2"/>
    <property type="match status" value="1"/>
</dbReference>
<keyword evidence="2" id="KW-0560">Oxidoreductase</keyword>
<dbReference type="Proteomes" id="UP001595828">
    <property type="component" value="Unassembled WGS sequence"/>
</dbReference>
<gene>
    <name evidence="2" type="ORF">ACFO0A_11355</name>
</gene>
<dbReference type="InterPro" id="IPR020843">
    <property type="entry name" value="ER"/>
</dbReference>
<dbReference type="CDD" id="cd08241">
    <property type="entry name" value="QOR1"/>
    <property type="match status" value="1"/>
</dbReference>
<dbReference type="GO" id="GO:0016491">
    <property type="term" value="F:oxidoreductase activity"/>
    <property type="evidence" value="ECO:0007669"/>
    <property type="project" value="UniProtKB-KW"/>
</dbReference>
<accession>A0ABV8RQH9</accession>
<name>A0ABV8RQH9_9SPHN</name>
<dbReference type="InterPro" id="IPR011032">
    <property type="entry name" value="GroES-like_sf"/>
</dbReference>
<evidence type="ECO:0000313" key="2">
    <source>
        <dbReference type="EMBL" id="MFC4295650.1"/>
    </source>
</evidence>
<dbReference type="Pfam" id="PF00107">
    <property type="entry name" value="ADH_zinc_N"/>
    <property type="match status" value="1"/>
</dbReference>
<dbReference type="EMBL" id="JBHSDR010000006">
    <property type="protein sequence ID" value="MFC4295650.1"/>
    <property type="molecule type" value="Genomic_DNA"/>
</dbReference>
<dbReference type="PANTHER" id="PTHR43677">
    <property type="entry name" value="SHORT-CHAIN DEHYDROGENASE/REDUCTASE"/>
    <property type="match status" value="1"/>
</dbReference>
<evidence type="ECO:0000259" key="1">
    <source>
        <dbReference type="SMART" id="SM00829"/>
    </source>
</evidence>
<dbReference type="SUPFAM" id="SSF50129">
    <property type="entry name" value="GroES-like"/>
    <property type="match status" value="1"/>
</dbReference>
<comment type="caution">
    <text evidence="2">The sequence shown here is derived from an EMBL/GenBank/DDBJ whole genome shotgun (WGS) entry which is preliminary data.</text>
</comment>
<evidence type="ECO:0000313" key="3">
    <source>
        <dbReference type="Proteomes" id="UP001595828"/>
    </source>
</evidence>
<organism evidence="2 3">
    <name type="scientific">Novosphingobium tardum</name>
    <dbReference type="NCBI Taxonomy" id="1538021"/>
    <lineage>
        <taxon>Bacteria</taxon>
        <taxon>Pseudomonadati</taxon>
        <taxon>Pseudomonadota</taxon>
        <taxon>Alphaproteobacteria</taxon>
        <taxon>Sphingomonadales</taxon>
        <taxon>Sphingomonadaceae</taxon>
        <taxon>Novosphingobium</taxon>
    </lineage>
</organism>